<dbReference type="InterPro" id="IPR036388">
    <property type="entry name" value="WH-like_DNA-bd_sf"/>
</dbReference>
<evidence type="ECO:0000256" key="2">
    <source>
        <dbReference type="ARBA" id="ARBA00023015"/>
    </source>
</evidence>
<dbReference type="EMBL" id="RJVG01000017">
    <property type="protein sequence ID" value="ROR22108.1"/>
    <property type="molecule type" value="Genomic_DNA"/>
</dbReference>
<name>A0A3N1X7Z9_9FIRM</name>
<dbReference type="Pfam" id="PF03965">
    <property type="entry name" value="Penicillinase_R"/>
    <property type="match status" value="1"/>
</dbReference>
<evidence type="ECO:0000256" key="3">
    <source>
        <dbReference type="ARBA" id="ARBA00023125"/>
    </source>
</evidence>
<evidence type="ECO:0000256" key="4">
    <source>
        <dbReference type="ARBA" id="ARBA00023163"/>
    </source>
</evidence>
<sequence length="135" mass="15831">MEKKSYNEEFIERLPDSELIIMKVIWDSSEPVGIGKIIEVIAKEKDWTRSTVQVLLSRLEERGFIKAQKKGRLKYYTPLIDEDLYCKKETKTFLEHFYNNSYKKLIASLVEDNNIGEGDIEDIIQILKRGGDRNE</sequence>
<evidence type="ECO:0000256" key="1">
    <source>
        <dbReference type="ARBA" id="ARBA00011046"/>
    </source>
</evidence>
<dbReference type="SUPFAM" id="SSF46785">
    <property type="entry name" value="Winged helix' DNA-binding domain"/>
    <property type="match status" value="1"/>
</dbReference>
<dbReference type="AlphaFoldDB" id="A0A3N1X7Z9"/>
<dbReference type="GO" id="GO:0045892">
    <property type="term" value="P:negative regulation of DNA-templated transcription"/>
    <property type="evidence" value="ECO:0007669"/>
    <property type="project" value="InterPro"/>
</dbReference>
<evidence type="ECO:0000313" key="6">
    <source>
        <dbReference type="Proteomes" id="UP000273083"/>
    </source>
</evidence>
<proteinExistence type="inferred from homology"/>
<dbReference type="PIRSF" id="PIRSF019455">
    <property type="entry name" value="CopR_AtkY"/>
    <property type="match status" value="1"/>
</dbReference>
<dbReference type="Gene3D" id="1.10.4040.10">
    <property type="entry name" value="Penicillinase repressor domain"/>
    <property type="match status" value="1"/>
</dbReference>
<gene>
    <name evidence="5" type="ORF">EDD66_11720</name>
</gene>
<evidence type="ECO:0000313" key="5">
    <source>
        <dbReference type="EMBL" id="ROR22108.1"/>
    </source>
</evidence>
<dbReference type="GO" id="GO:0003677">
    <property type="term" value="F:DNA binding"/>
    <property type="evidence" value="ECO:0007669"/>
    <property type="project" value="UniProtKB-KW"/>
</dbReference>
<reference evidence="5 6" key="1">
    <citation type="submission" date="2018-11" db="EMBL/GenBank/DDBJ databases">
        <title>Genomic Encyclopedia of Type Strains, Phase IV (KMG-IV): sequencing the most valuable type-strain genomes for metagenomic binning, comparative biology and taxonomic classification.</title>
        <authorList>
            <person name="Goeker M."/>
        </authorList>
    </citation>
    <scope>NUCLEOTIDE SEQUENCE [LARGE SCALE GENOMIC DNA]</scope>
    <source>
        <strain evidence="5 6">DSM 26537</strain>
    </source>
</reference>
<dbReference type="RefSeq" id="WP_170164412.1">
    <property type="nucleotide sequence ID" value="NZ_RJVG01000017.1"/>
</dbReference>
<keyword evidence="2" id="KW-0805">Transcription regulation</keyword>
<keyword evidence="3" id="KW-0238">DNA-binding</keyword>
<keyword evidence="4" id="KW-0804">Transcription</keyword>
<dbReference type="Proteomes" id="UP000273083">
    <property type="component" value="Unassembled WGS sequence"/>
</dbReference>
<protein>
    <submittedName>
        <fullName evidence="5">Putative transcriptional regulator</fullName>
    </submittedName>
</protein>
<dbReference type="Gene3D" id="1.10.10.10">
    <property type="entry name" value="Winged helix-like DNA-binding domain superfamily/Winged helix DNA-binding domain"/>
    <property type="match status" value="1"/>
</dbReference>
<comment type="similarity">
    <text evidence="1">Belongs to the BlaI transcriptional regulatory family.</text>
</comment>
<dbReference type="InterPro" id="IPR005650">
    <property type="entry name" value="BlaI_family"/>
</dbReference>
<comment type="caution">
    <text evidence="5">The sequence shown here is derived from an EMBL/GenBank/DDBJ whole genome shotgun (WGS) entry which is preliminary data.</text>
</comment>
<accession>A0A3N1X7Z9</accession>
<organism evidence="5 6">
    <name type="scientific">Mobilisporobacter senegalensis</name>
    <dbReference type="NCBI Taxonomy" id="1329262"/>
    <lineage>
        <taxon>Bacteria</taxon>
        <taxon>Bacillati</taxon>
        <taxon>Bacillota</taxon>
        <taxon>Clostridia</taxon>
        <taxon>Lachnospirales</taxon>
        <taxon>Lachnospiraceae</taxon>
        <taxon>Mobilisporobacter</taxon>
    </lineage>
</organism>
<dbReference type="InterPro" id="IPR036390">
    <property type="entry name" value="WH_DNA-bd_sf"/>
</dbReference>
<keyword evidence="6" id="KW-1185">Reference proteome</keyword>